<feature type="transmembrane region" description="Helical" evidence="1">
    <location>
        <begin position="84"/>
        <end position="104"/>
    </location>
</feature>
<organism evidence="2 3">
    <name type="scientific">Micromonospora sonneratiae</name>
    <dbReference type="NCBI Taxonomy" id="1184706"/>
    <lineage>
        <taxon>Bacteria</taxon>
        <taxon>Bacillati</taxon>
        <taxon>Actinomycetota</taxon>
        <taxon>Actinomycetes</taxon>
        <taxon>Micromonosporales</taxon>
        <taxon>Micromonosporaceae</taxon>
        <taxon>Micromonospora</taxon>
    </lineage>
</organism>
<protein>
    <recommendedName>
        <fullName evidence="4">Chlor_Arch_YYY domain-containing protein</fullName>
    </recommendedName>
</protein>
<feature type="transmembrane region" description="Helical" evidence="1">
    <location>
        <begin position="261"/>
        <end position="279"/>
    </location>
</feature>
<feature type="transmembrane region" description="Helical" evidence="1">
    <location>
        <begin position="557"/>
        <end position="578"/>
    </location>
</feature>
<feature type="transmembrane region" description="Helical" evidence="1">
    <location>
        <begin position="522"/>
        <end position="542"/>
    </location>
</feature>
<evidence type="ECO:0008006" key="4">
    <source>
        <dbReference type="Google" id="ProtNLM"/>
    </source>
</evidence>
<feature type="transmembrane region" description="Helical" evidence="1">
    <location>
        <begin position="423"/>
        <end position="443"/>
    </location>
</feature>
<gene>
    <name evidence="2" type="ORF">ACFQ4H_03830</name>
</gene>
<evidence type="ECO:0000256" key="1">
    <source>
        <dbReference type="SAM" id="Phobius"/>
    </source>
</evidence>
<feature type="transmembrane region" description="Helical" evidence="1">
    <location>
        <begin position="489"/>
        <end position="510"/>
    </location>
</feature>
<feature type="transmembrane region" description="Helical" evidence="1">
    <location>
        <begin position="464"/>
        <end position="483"/>
    </location>
</feature>
<feature type="transmembrane region" description="Helical" evidence="1">
    <location>
        <begin position="590"/>
        <end position="607"/>
    </location>
</feature>
<feature type="transmembrane region" description="Helical" evidence="1">
    <location>
        <begin position="299"/>
        <end position="318"/>
    </location>
</feature>
<reference evidence="3" key="1">
    <citation type="journal article" date="2019" name="Int. J. Syst. Evol. Microbiol.">
        <title>The Global Catalogue of Microorganisms (GCM) 10K type strain sequencing project: providing services to taxonomists for standard genome sequencing and annotation.</title>
        <authorList>
            <consortium name="The Broad Institute Genomics Platform"/>
            <consortium name="The Broad Institute Genome Sequencing Center for Infectious Disease"/>
            <person name="Wu L."/>
            <person name="Ma J."/>
        </authorList>
    </citation>
    <scope>NUCLEOTIDE SEQUENCE [LARGE SCALE GENOMIC DNA]</scope>
    <source>
        <strain evidence="3">JCM 31037</strain>
    </source>
</reference>
<feature type="transmembrane region" description="Helical" evidence="1">
    <location>
        <begin position="325"/>
        <end position="343"/>
    </location>
</feature>
<dbReference type="RefSeq" id="WP_377566974.1">
    <property type="nucleotide sequence ID" value="NZ_JBHTMP010000003.1"/>
</dbReference>
<accession>A0ABW3Y9E2</accession>
<feature type="transmembrane region" description="Helical" evidence="1">
    <location>
        <begin position="232"/>
        <end position="254"/>
    </location>
</feature>
<sequence length="761" mass="82535">MTSTARPETEPSTAASRPAPSALRRWLPLAVGVGYVAVVLMAAGTSPLDLVRYAGYVCLAVLLPGTLVYRALRRRPHTLVEDVAMGAAVGLVLELPAWALFAVLDIGGWLWSWPLAVVAVFAAVPGLRRHWLVRDYPAHAPVGWSWTLAGAVAFFTTYLSSVFLQRNPILPTDEGTRQYVDLAYQLSLAGEAKHQFPLHVPQVAAERLDYHWFGYAHMAATSLIGRIDLPVVALRLAVPALCAAAIVLTAVLGWRASGRPYVGAGAAILFFVIGETNFTDPVTMPFGTQATFVIWHGMSMIYSWVLLIALIAVLVDVVDRRTDRPVAPIGPGAFVLVGLLMFASSGAKASSVPVVALALAITALVLLISRRRVPWAVVVAGVLAGAAQLFATAVLYRFQAYGVQIGPLWSLEGFWARPPDRPFWMQALVVLAVLAMFLVNMQLRAAGIVPLLRTRGPRLDPTQWLLLAGTVAGLAFYLVVEQSGGGNQYFLRAGFTFAVVLSAWGYAKVLDRARLTDREKQLLAGFAVGLVLLLVAIQLGYAGQATGGTPFDPIRPMLQWSLALATVGLVVFALWGPISQRQPALRGRGGLVALTAILVIGAPGLIMDMHKSERAPNGGAYVNVPLPRSRVEAARWTRDHSSPDDVVATNVHCVVKGNGWCDARGFWLSAYSERRVLVEGWAFAPRVAALGAYTPFWDQDLLRRNDEAFSAPTADALRELRERHGVRWLVVDRSVGYEASDLRELARLRFDNGRLAVYELG</sequence>
<dbReference type="Proteomes" id="UP001597260">
    <property type="component" value="Unassembled WGS sequence"/>
</dbReference>
<feature type="transmembrane region" description="Helical" evidence="1">
    <location>
        <begin position="375"/>
        <end position="398"/>
    </location>
</feature>
<keyword evidence="1" id="KW-0812">Transmembrane</keyword>
<comment type="caution">
    <text evidence="2">The sequence shown here is derived from an EMBL/GenBank/DDBJ whole genome shotgun (WGS) entry which is preliminary data.</text>
</comment>
<evidence type="ECO:0000313" key="2">
    <source>
        <dbReference type="EMBL" id="MFD1320216.1"/>
    </source>
</evidence>
<feature type="transmembrane region" description="Helical" evidence="1">
    <location>
        <begin position="349"/>
        <end position="368"/>
    </location>
</feature>
<keyword evidence="1" id="KW-1133">Transmembrane helix</keyword>
<feature type="transmembrane region" description="Helical" evidence="1">
    <location>
        <begin position="110"/>
        <end position="131"/>
    </location>
</feature>
<evidence type="ECO:0000313" key="3">
    <source>
        <dbReference type="Proteomes" id="UP001597260"/>
    </source>
</evidence>
<proteinExistence type="predicted"/>
<feature type="transmembrane region" description="Helical" evidence="1">
    <location>
        <begin position="26"/>
        <end position="44"/>
    </location>
</feature>
<dbReference type="EMBL" id="JBHTMP010000003">
    <property type="protein sequence ID" value="MFD1320216.1"/>
    <property type="molecule type" value="Genomic_DNA"/>
</dbReference>
<keyword evidence="3" id="KW-1185">Reference proteome</keyword>
<name>A0ABW3Y9E2_9ACTN</name>
<keyword evidence="1" id="KW-0472">Membrane</keyword>
<feature type="transmembrane region" description="Helical" evidence="1">
    <location>
        <begin position="143"/>
        <end position="164"/>
    </location>
</feature>
<feature type="transmembrane region" description="Helical" evidence="1">
    <location>
        <begin position="50"/>
        <end position="72"/>
    </location>
</feature>